<proteinExistence type="predicted"/>
<organism evidence="3 4">
    <name type="scientific">Aspergillus pseudoustus</name>
    <dbReference type="NCBI Taxonomy" id="1810923"/>
    <lineage>
        <taxon>Eukaryota</taxon>
        <taxon>Fungi</taxon>
        <taxon>Dikarya</taxon>
        <taxon>Ascomycota</taxon>
        <taxon>Pezizomycotina</taxon>
        <taxon>Eurotiomycetes</taxon>
        <taxon>Eurotiomycetidae</taxon>
        <taxon>Eurotiales</taxon>
        <taxon>Aspergillaceae</taxon>
        <taxon>Aspergillus</taxon>
        <taxon>Aspergillus subgen. Nidulantes</taxon>
    </lineage>
</organism>
<evidence type="ECO:0000313" key="3">
    <source>
        <dbReference type="EMBL" id="KAL2827661.1"/>
    </source>
</evidence>
<gene>
    <name evidence="3" type="ORF">BJY01DRAFT_229022</name>
</gene>
<dbReference type="Proteomes" id="UP001610446">
    <property type="component" value="Unassembled WGS sequence"/>
</dbReference>
<dbReference type="InterPro" id="IPR011333">
    <property type="entry name" value="SKP1/BTB/POZ_sf"/>
</dbReference>
<name>A0ABR4IIR2_9EURO</name>
<feature type="region of interest" description="Disordered" evidence="1">
    <location>
        <begin position="189"/>
        <end position="279"/>
    </location>
</feature>
<dbReference type="PROSITE" id="PS50097">
    <property type="entry name" value="BTB"/>
    <property type="match status" value="1"/>
</dbReference>
<feature type="compositionally biased region" description="Pro residues" evidence="1">
    <location>
        <begin position="222"/>
        <end position="236"/>
    </location>
</feature>
<evidence type="ECO:0000256" key="1">
    <source>
        <dbReference type="SAM" id="MobiDB-lite"/>
    </source>
</evidence>
<dbReference type="PANTHER" id="PTHR47843">
    <property type="entry name" value="BTB DOMAIN-CONTAINING PROTEIN-RELATED"/>
    <property type="match status" value="1"/>
</dbReference>
<dbReference type="CDD" id="cd18186">
    <property type="entry name" value="BTB_POZ_ZBTB_KLHL-like"/>
    <property type="match status" value="1"/>
</dbReference>
<dbReference type="Gene3D" id="3.30.710.10">
    <property type="entry name" value="Potassium Channel Kv1.1, Chain A"/>
    <property type="match status" value="1"/>
</dbReference>
<reference evidence="3 4" key="1">
    <citation type="submission" date="2024-07" db="EMBL/GenBank/DDBJ databases">
        <title>Section-level genome sequencing and comparative genomics of Aspergillus sections Usti and Cavernicolus.</title>
        <authorList>
            <consortium name="Lawrence Berkeley National Laboratory"/>
            <person name="Nybo J.L."/>
            <person name="Vesth T.C."/>
            <person name="Theobald S."/>
            <person name="Frisvad J.C."/>
            <person name="Larsen T.O."/>
            <person name="Kjaerboelling I."/>
            <person name="Rothschild-Mancinelli K."/>
            <person name="Lyhne E.K."/>
            <person name="Kogle M.E."/>
            <person name="Barry K."/>
            <person name="Clum A."/>
            <person name="Na H."/>
            <person name="Ledsgaard L."/>
            <person name="Lin J."/>
            <person name="Lipzen A."/>
            <person name="Kuo A."/>
            <person name="Riley R."/>
            <person name="Mondo S."/>
            <person name="Labutti K."/>
            <person name="Haridas S."/>
            <person name="Pangalinan J."/>
            <person name="Salamov A.A."/>
            <person name="Simmons B.A."/>
            <person name="Magnuson J.K."/>
            <person name="Chen J."/>
            <person name="Drula E."/>
            <person name="Henrissat B."/>
            <person name="Wiebenga A."/>
            <person name="Lubbers R.J."/>
            <person name="Gomes A.C."/>
            <person name="Makela M.R."/>
            <person name="Stajich J."/>
            <person name="Grigoriev I.V."/>
            <person name="Mortensen U.H."/>
            <person name="De Vries R.P."/>
            <person name="Baker S.E."/>
            <person name="Andersen M.R."/>
        </authorList>
    </citation>
    <scope>NUCLEOTIDE SEQUENCE [LARGE SCALE GENOMIC DNA]</scope>
    <source>
        <strain evidence="3 4">CBS 123904</strain>
    </source>
</reference>
<comment type="caution">
    <text evidence="3">The sequence shown here is derived from an EMBL/GenBank/DDBJ whole genome shotgun (WGS) entry which is preliminary data.</text>
</comment>
<dbReference type="EMBL" id="JBFXLU010000392">
    <property type="protein sequence ID" value="KAL2827661.1"/>
    <property type="molecule type" value="Genomic_DNA"/>
</dbReference>
<keyword evidence="4" id="KW-1185">Reference proteome</keyword>
<dbReference type="Pfam" id="PF00651">
    <property type="entry name" value="BTB"/>
    <property type="match status" value="1"/>
</dbReference>
<dbReference type="SUPFAM" id="SSF54695">
    <property type="entry name" value="POZ domain"/>
    <property type="match status" value="1"/>
</dbReference>
<feature type="domain" description="BTB" evidence="2">
    <location>
        <begin position="17"/>
        <end position="83"/>
    </location>
</feature>
<feature type="compositionally biased region" description="Low complexity" evidence="1">
    <location>
        <begin position="189"/>
        <end position="199"/>
    </location>
</feature>
<dbReference type="PANTHER" id="PTHR47843:SF3">
    <property type="entry name" value="BTB DOMAIN-CONTAINING PROTEIN"/>
    <property type="match status" value="1"/>
</dbReference>
<dbReference type="InterPro" id="IPR000210">
    <property type="entry name" value="BTB/POZ_dom"/>
</dbReference>
<accession>A0ABR4IIR2</accession>
<dbReference type="SMART" id="SM00225">
    <property type="entry name" value="BTB"/>
    <property type="match status" value="1"/>
</dbReference>
<protein>
    <recommendedName>
        <fullName evidence="2">BTB domain-containing protein</fullName>
    </recommendedName>
</protein>
<evidence type="ECO:0000259" key="2">
    <source>
        <dbReference type="PROSITE" id="PS50097"/>
    </source>
</evidence>
<sequence>MAKSLGKLTLSAGIARLNVGADQTPFDVHVELLCDKSPFFNNLYSDRTDSTIPEVPISLPDVDPDVFAEIISWMYRSQLNDELTYQGRINFLLELWVLAEKFEIPALQNQAITFCKARTENSPSTALPNMQAIEYVYTKTKPVSPLRRFLVDVWIWRATAVKFAKRKEELPRAFVEDLCEALLHKHTDTSTTTGLTGTTPAARPFPSPPGLEQYFVECAPSVPSPGPAAPAAPESPPSRSAARNTDTNDSPRLATPEQMANRKMKSPSPRLAPRKLSGFPEAQDGFAVLTASTSTSDTVLPSSDAHGKL</sequence>
<evidence type="ECO:0000313" key="4">
    <source>
        <dbReference type="Proteomes" id="UP001610446"/>
    </source>
</evidence>